<dbReference type="EC" id="2.3.1.179" evidence="3 11"/>
<dbReference type="Pfam" id="PF00109">
    <property type="entry name" value="ketoacyl-synt"/>
    <property type="match status" value="1"/>
</dbReference>
<dbReference type="RefSeq" id="WP_044499789.1">
    <property type="nucleotide sequence ID" value="NZ_LK391969.1"/>
</dbReference>
<evidence type="ECO:0000256" key="2">
    <source>
        <dbReference type="ARBA" id="ARBA00008467"/>
    </source>
</evidence>
<dbReference type="PROSITE" id="PS00606">
    <property type="entry name" value="KS3_1"/>
    <property type="match status" value="1"/>
</dbReference>
<evidence type="ECO:0000256" key="6">
    <source>
        <dbReference type="ARBA" id="ARBA00022679"/>
    </source>
</evidence>
<evidence type="ECO:0000256" key="7">
    <source>
        <dbReference type="ARBA" id="ARBA00022832"/>
    </source>
</evidence>
<dbReference type="PANTHER" id="PTHR11712:SF336">
    <property type="entry name" value="3-OXOACYL-[ACYL-CARRIER-PROTEIN] SYNTHASE, MITOCHONDRIAL"/>
    <property type="match status" value="1"/>
</dbReference>
<dbReference type="InterPro" id="IPR017568">
    <property type="entry name" value="3-oxoacyl-ACP_synth-2"/>
</dbReference>
<evidence type="ECO:0000256" key="5">
    <source>
        <dbReference type="ARBA" id="ARBA00022516"/>
    </source>
</evidence>
<dbReference type="GO" id="GO:0006633">
    <property type="term" value="P:fatty acid biosynthetic process"/>
    <property type="evidence" value="ECO:0007669"/>
    <property type="project" value="UniProtKB-UniRule"/>
</dbReference>
<dbReference type="PANTHER" id="PTHR11712">
    <property type="entry name" value="POLYKETIDE SYNTHASE-RELATED"/>
    <property type="match status" value="1"/>
</dbReference>
<dbReference type="NCBIfam" id="NF004970">
    <property type="entry name" value="PRK06333.1"/>
    <property type="match status" value="1"/>
</dbReference>
<dbReference type="SUPFAM" id="SSF53901">
    <property type="entry name" value="Thiolase-like"/>
    <property type="match status" value="2"/>
</dbReference>
<feature type="domain" description="Ketosynthase family 3 (KS3)" evidence="14">
    <location>
        <begin position="3"/>
        <end position="411"/>
    </location>
</feature>
<protein>
    <recommendedName>
        <fullName evidence="4 11">3-oxoacyl-[acyl-carrier-protein] synthase 2</fullName>
        <ecNumber evidence="3 11">2.3.1.179</ecNumber>
    </recommendedName>
</protein>
<evidence type="ECO:0000256" key="13">
    <source>
        <dbReference type="RuleBase" id="RU003694"/>
    </source>
</evidence>
<dbReference type="InterPro" id="IPR020841">
    <property type="entry name" value="PKS_Beta-ketoAc_synthase_dom"/>
</dbReference>
<dbReference type="InterPro" id="IPR018201">
    <property type="entry name" value="Ketoacyl_synth_AS"/>
</dbReference>
<keyword evidence="8" id="KW-0443">Lipid metabolism</keyword>
<evidence type="ECO:0000256" key="11">
    <source>
        <dbReference type="PIRNR" id="PIRNR000447"/>
    </source>
</evidence>
<dbReference type="InterPro" id="IPR016039">
    <property type="entry name" value="Thiolase-like"/>
</dbReference>
<dbReference type="InterPro" id="IPR014031">
    <property type="entry name" value="Ketoacyl_synth_C"/>
</dbReference>
<dbReference type="EMBL" id="LK391969">
    <property type="protein sequence ID" value="CEF27155.1"/>
    <property type="molecule type" value="Genomic_DNA"/>
</dbReference>
<dbReference type="AlphaFoldDB" id="A0A078ML38"/>
<sequence length="412" mass="43121">MSRRRVVVTGLGMLSPLGNTVESSWQAALAGKSGIAPIEHMDVSAFGTRFGGSIRDFDIEPYMSAKEARKLDLFIQYGIAACIQAMNDAGLEVTDDNRDRIGVSMGSGIGGLTNIERNHELLLNSGPRRISPFFVPGSIVNMVAGYLSIQYGLRGPNYALTTACTTGTHSIGMAARNIAYGEAEVMIAGGSEMATSGLGLGGFSAARALSTRNDEPTRASRPWDAERDGFVLSDGAGAMVLEEYEHAKARGAHIHAEVIGFGMSGDGYHMTAPPEDGRGAAMCMSNALRDAGVAPEEVGYINAHGTSTMAGDLAETRAVASVFGDHAHKLAMSSTKSMTGHLLGAAGAVEAIFSILALRDQAAPPTINLENPGEGCDLDYVALEAQARPLDVVISNSFGFGGTNGSLVFRRV</sequence>
<dbReference type="PROSITE" id="PS52004">
    <property type="entry name" value="KS3_2"/>
    <property type="match status" value="1"/>
</dbReference>
<organism evidence="15">
    <name type="scientific">Pseudomonas saudimassiliensis</name>
    <dbReference type="NCBI Taxonomy" id="1461581"/>
    <lineage>
        <taxon>Bacteria</taxon>
        <taxon>Pseudomonadati</taxon>
        <taxon>Pseudomonadota</taxon>
        <taxon>Gammaproteobacteria</taxon>
        <taxon>Pseudomonadales</taxon>
        <taxon>Pseudomonadaceae</taxon>
        <taxon>Pseudomonas</taxon>
    </lineage>
</organism>
<dbReference type="CDD" id="cd00834">
    <property type="entry name" value="KAS_I_II"/>
    <property type="match status" value="1"/>
</dbReference>
<keyword evidence="10 11" id="KW-0012">Acyltransferase</keyword>
<evidence type="ECO:0000313" key="15">
    <source>
        <dbReference type="EMBL" id="CEA05466.1"/>
    </source>
</evidence>
<evidence type="ECO:0000256" key="9">
    <source>
        <dbReference type="ARBA" id="ARBA00023160"/>
    </source>
</evidence>
<dbReference type="InterPro" id="IPR014030">
    <property type="entry name" value="Ketoacyl_synth_N"/>
</dbReference>
<comment type="pathway">
    <text evidence="1 11">Lipid metabolism; fatty acid biosynthesis.</text>
</comment>
<dbReference type="InterPro" id="IPR000794">
    <property type="entry name" value="Beta-ketoacyl_synthase"/>
</dbReference>
<dbReference type="GO" id="GO:0004315">
    <property type="term" value="F:3-oxoacyl-[acyl-carrier-protein] synthase activity"/>
    <property type="evidence" value="ECO:0007669"/>
    <property type="project" value="UniProtKB-UniRule"/>
</dbReference>
<comment type="catalytic activity">
    <reaction evidence="11">
        <text>a fatty acyl-[ACP] + malonyl-[ACP] + H(+) = a 3-oxoacyl-[ACP] + holo-[ACP] + CO2</text>
        <dbReference type="Rhea" id="RHEA:22836"/>
        <dbReference type="Rhea" id="RHEA-COMP:9623"/>
        <dbReference type="Rhea" id="RHEA-COMP:9685"/>
        <dbReference type="Rhea" id="RHEA-COMP:9916"/>
        <dbReference type="Rhea" id="RHEA-COMP:14125"/>
        <dbReference type="ChEBI" id="CHEBI:15378"/>
        <dbReference type="ChEBI" id="CHEBI:16526"/>
        <dbReference type="ChEBI" id="CHEBI:64479"/>
        <dbReference type="ChEBI" id="CHEBI:78449"/>
        <dbReference type="ChEBI" id="CHEBI:78776"/>
        <dbReference type="ChEBI" id="CHEBI:138651"/>
    </reaction>
</comment>
<keyword evidence="6 11" id="KW-0808">Transferase</keyword>
<dbReference type="NCBIfam" id="NF005589">
    <property type="entry name" value="PRK07314.1"/>
    <property type="match status" value="1"/>
</dbReference>
<dbReference type="Gene3D" id="3.40.47.10">
    <property type="match status" value="2"/>
</dbReference>
<accession>A0A078ML38</accession>
<evidence type="ECO:0000256" key="3">
    <source>
        <dbReference type="ARBA" id="ARBA00012356"/>
    </source>
</evidence>
<gene>
    <name evidence="15" type="ORF">BN1049_02101</name>
</gene>
<evidence type="ECO:0000256" key="1">
    <source>
        <dbReference type="ARBA" id="ARBA00005194"/>
    </source>
</evidence>
<dbReference type="FunFam" id="3.40.47.10:FF:000009">
    <property type="entry name" value="3-oxoacyl-[acyl-carrier-protein] synthase 2"/>
    <property type="match status" value="1"/>
</dbReference>
<keyword evidence="9 11" id="KW-0275">Fatty acid biosynthesis</keyword>
<dbReference type="NCBIfam" id="TIGR03150">
    <property type="entry name" value="fabF"/>
    <property type="match status" value="1"/>
</dbReference>
<evidence type="ECO:0000256" key="10">
    <source>
        <dbReference type="ARBA" id="ARBA00023315"/>
    </source>
</evidence>
<comment type="function">
    <text evidence="11">Involved in the type II fatty acid elongation cycle. Catalyzes the elongation of a wide range of acyl-ACP by the addition of two carbons from malonyl-ACP to an acyl acceptor. Can efficiently catalyze the conversion of palmitoleoyl-ACP (cis-hexadec-9-enoyl-ACP) to cis-vaccenoyl-ACP (cis-octadec-11-enoyl-ACP), an essential step in the thermal regulation of fatty acid composition.</text>
</comment>
<name>A0A078ML38_9PSED</name>
<proteinExistence type="inferred from homology"/>
<dbReference type="OrthoDB" id="9808669at2"/>
<dbReference type="UniPathway" id="UPA00094"/>
<dbReference type="PATRIC" id="fig|1461581.3.peg.2071"/>
<keyword evidence="7" id="KW-0276">Fatty acid metabolism</keyword>
<feature type="active site" description="For beta-ketoacyl synthase activity" evidence="12">
    <location>
        <position position="164"/>
    </location>
</feature>
<reference evidence="15" key="1">
    <citation type="submission" date="2014-07" db="EMBL/GenBank/DDBJ databases">
        <authorList>
            <person name="Urmite Genomes Urmite Genomes"/>
        </authorList>
    </citation>
    <scope>NUCLEOTIDE SEQUENCE</scope>
    <source>
        <strain evidence="15">12M76_air</strain>
    </source>
</reference>
<evidence type="ECO:0000256" key="12">
    <source>
        <dbReference type="PIRSR" id="PIRSR000447-1"/>
    </source>
</evidence>
<comment type="similarity">
    <text evidence="2 11 13">Belongs to the thiolase-like superfamily. Beta-ketoacyl-ACP synthases family.</text>
</comment>
<evidence type="ECO:0000259" key="14">
    <source>
        <dbReference type="PROSITE" id="PS52004"/>
    </source>
</evidence>
<evidence type="ECO:0000256" key="8">
    <source>
        <dbReference type="ARBA" id="ARBA00023098"/>
    </source>
</evidence>
<dbReference type="PIRSF" id="PIRSF000447">
    <property type="entry name" value="KAS_II"/>
    <property type="match status" value="1"/>
</dbReference>
<comment type="catalytic activity">
    <reaction evidence="11">
        <text>(9Z)-hexadecenoyl-[ACP] + malonyl-[ACP] + H(+) = 3-oxo-(11Z)-octadecenoyl-[ACP] + holo-[ACP] + CO2</text>
        <dbReference type="Rhea" id="RHEA:55040"/>
        <dbReference type="Rhea" id="RHEA-COMP:9623"/>
        <dbReference type="Rhea" id="RHEA-COMP:9685"/>
        <dbReference type="Rhea" id="RHEA-COMP:10800"/>
        <dbReference type="Rhea" id="RHEA-COMP:14074"/>
        <dbReference type="ChEBI" id="CHEBI:15378"/>
        <dbReference type="ChEBI" id="CHEBI:16526"/>
        <dbReference type="ChEBI" id="CHEBI:64479"/>
        <dbReference type="ChEBI" id="CHEBI:78449"/>
        <dbReference type="ChEBI" id="CHEBI:83989"/>
        <dbReference type="ChEBI" id="CHEBI:138538"/>
        <dbReference type="EC" id="2.3.1.179"/>
    </reaction>
</comment>
<dbReference type="EMBL" id="LM997413">
    <property type="protein sequence ID" value="CEA05466.1"/>
    <property type="molecule type" value="Genomic_DNA"/>
</dbReference>
<dbReference type="GO" id="GO:0005829">
    <property type="term" value="C:cytosol"/>
    <property type="evidence" value="ECO:0007669"/>
    <property type="project" value="TreeGrafter"/>
</dbReference>
<keyword evidence="5 11" id="KW-0444">Lipid biosynthesis</keyword>
<dbReference type="Pfam" id="PF02801">
    <property type="entry name" value="Ketoacyl-synt_C"/>
    <property type="match status" value="1"/>
</dbReference>
<dbReference type="SMART" id="SM00825">
    <property type="entry name" value="PKS_KS"/>
    <property type="match status" value="1"/>
</dbReference>
<evidence type="ECO:0000256" key="4">
    <source>
        <dbReference type="ARBA" id="ARBA00014657"/>
    </source>
</evidence>